<dbReference type="PANTHER" id="PTHR14324">
    <property type="entry name" value="CONDENSIN-2 COMPLEX SUBUNIT H2"/>
    <property type="match status" value="1"/>
</dbReference>
<evidence type="ECO:0000256" key="2">
    <source>
        <dbReference type="ARBA" id="ARBA00007844"/>
    </source>
</evidence>
<proteinExistence type="inferred from homology"/>
<name>A0A9Q0FV53_9ROSI</name>
<evidence type="ECO:0000313" key="12">
    <source>
        <dbReference type="Proteomes" id="UP001141552"/>
    </source>
</evidence>
<dbReference type="OrthoDB" id="10038475at2759"/>
<feature type="region of interest" description="Disordered" evidence="7">
    <location>
        <begin position="203"/>
        <end position="240"/>
    </location>
</feature>
<dbReference type="InterPro" id="IPR031739">
    <property type="entry name" value="Ncaph2"/>
</dbReference>
<feature type="domain" description="Condensin II complex subunit H2 N-terminal" evidence="8">
    <location>
        <begin position="11"/>
        <end position="129"/>
    </location>
</feature>
<reference evidence="11" key="1">
    <citation type="submission" date="2022-02" db="EMBL/GenBank/DDBJ databases">
        <authorList>
            <person name="Henning P.M."/>
            <person name="McCubbin A.G."/>
            <person name="Shore J.S."/>
        </authorList>
    </citation>
    <scope>NUCLEOTIDE SEQUENCE</scope>
    <source>
        <strain evidence="11">F60SS</strain>
        <tissue evidence="11">Leaves</tissue>
    </source>
</reference>
<comment type="caution">
    <text evidence="11">The sequence shown here is derived from an EMBL/GenBank/DDBJ whole genome shotgun (WGS) entry which is preliminary data.</text>
</comment>
<evidence type="ECO:0000256" key="7">
    <source>
        <dbReference type="SAM" id="MobiDB-lite"/>
    </source>
</evidence>
<feature type="region of interest" description="Disordered" evidence="7">
    <location>
        <begin position="600"/>
        <end position="672"/>
    </location>
</feature>
<feature type="domain" description="Condensin II complex subunit H2 middle" evidence="10">
    <location>
        <begin position="151"/>
        <end position="294"/>
    </location>
</feature>
<evidence type="ECO:0000259" key="9">
    <source>
        <dbReference type="Pfam" id="PF16858"/>
    </source>
</evidence>
<evidence type="ECO:0000259" key="8">
    <source>
        <dbReference type="Pfam" id="PF06278"/>
    </source>
</evidence>
<keyword evidence="5" id="KW-0539">Nucleus</keyword>
<evidence type="ECO:0000256" key="1">
    <source>
        <dbReference type="ARBA" id="ARBA00004123"/>
    </source>
</evidence>
<dbReference type="EMBL" id="JAKUCV010003988">
    <property type="protein sequence ID" value="KAJ4836946.1"/>
    <property type="molecule type" value="Genomic_DNA"/>
</dbReference>
<dbReference type="Pfam" id="PF06278">
    <property type="entry name" value="CNDH2_N"/>
    <property type="match status" value="1"/>
</dbReference>
<keyword evidence="12" id="KW-1185">Reference proteome</keyword>
<protein>
    <recommendedName>
        <fullName evidence="3">Condensin-2 complex subunit H2</fullName>
    </recommendedName>
    <alternativeName>
        <fullName evidence="6">Non-SMC condensin II complex subunit H2</fullName>
    </alternativeName>
</protein>
<feature type="compositionally biased region" description="Polar residues" evidence="7">
    <location>
        <begin position="209"/>
        <end position="229"/>
    </location>
</feature>
<dbReference type="GO" id="GO:0005634">
    <property type="term" value="C:nucleus"/>
    <property type="evidence" value="ECO:0007669"/>
    <property type="project" value="UniProtKB-SubCell"/>
</dbReference>
<dbReference type="PANTHER" id="PTHR14324:SF3">
    <property type="entry name" value="CONDENSIN-2 COMPLEX SUBUNIT H2"/>
    <property type="match status" value="1"/>
</dbReference>
<evidence type="ECO:0000313" key="11">
    <source>
        <dbReference type="EMBL" id="KAJ4836946.1"/>
    </source>
</evidence>
<feature type="domain" description="Condensin-2 complex subunit H2 C-terminal" evidence="9">
    <location>
        <begin position="455"/>
        <end position="589"/>
    </location>
</feature>
<feature type="region of interest" description="Disordered" evidence="7">
    <location>
        <begin position="96"/>
        <end position="118"/>
    </location>
</feature>
<feature type="compositionally biased region" description="Polar residues" evidence="7">
    <location>
        <begin position="96"/>
        <end position="108"/>
    </location>
</feature>
<reference evidence="11" key="2">
    <citation type="journal article" date="2023" name="Plants (Basel)">
        <title>Annotation of the Turnera subulata (Passifloraceae) Draft Genome Reveals the S-Locus Evolved after the Divergence of Turneroideae from Passifloroideae in a Stepwise Manner.</title>
        <authorList>
            <person name="Henning P.M."/>
            <person name="Roalson E.H."/>
            <person name="Mir W."/>
            <person name="McCubbin A.G."/>
            <person name="Shore J.S."/>
        </authorList>
    </citation>
    <scope>NUCLEOTIDE SEQUENCE</scope>
    <source>
        <strain evidence="11">F60SS</strain>
    </source>
</reference>
<comment type="similarity">
    <text evidence="2">Belongs to the CND2 H2 (condensin-2 subunit 2) family.</text>
</comment>
<evidence type="ECO:0000256" key="4">
    <source>
        <dbReference type="ARBA" id="ARBA00023067"/>
    </source>
</evidence>
<dbReference type="InterPro" id="IPR031737">
    <property type="entry name" value="CNDH2_C"/>
</dbReference>
<dbReference type="AlphaFoldDB" id="A0A9Q0FV53"/>
<dbReference type="Pfam" id="PF16858">
    <property type="entry name" value="CNDH2_C"/>
    <property type="match status" value="1"/>
</dbReference>
<organism evidence="11 12">
    <name type="scientific">Turnera subulata</name>
    <dbReference type="NCBI Taxonomy" id="218843"/>
    <lineage>
        <taxon>Eukaryota</taxon>
        <taxon>Viridiplantae</taxon>
        <taxon>Streptophyta</taxon>
        <taxon>Embryophyta</taxon>
        <taxon>Tracheophyta</taxon>
        <taxon>Spermatophyta</taxon>
        <taxon>Magnoliopsida</taxon>
        <taxon>eudicotyledons</taxon>
        <taxon>Gunneridae</taxon>
        <taxon>Pentapetalae</taxon>
        <taxon>rosids</taxon>
        <taxon>fabids</taxon>
        <taxon>Malpighiales</taxon>
        <taxon>Passifloraceae</taxon>
        <taxon>Turnera</taxon>
    </lineage>
</organism>
<evidence type="ECO:0000256" key="6">
    <source>
        <dbReference type="ARBA" id="ARBA00030479"/>
    </source>
</evidence>
<feature type="region of interest" description="Disordered" evidence="7">
    <location>
        <begin position="267"/>
        <end position="311"/>
    </location>
</feature>
<dbReference type="GO" id="GO:0000796">
    <property type="term" value="C:condensin complex"/>
    <property type="evidence" value="ECO:0007669"/>
    <property type="project" value="TreeGrafter"/>
</dbReference>
<dbReference type="InterPro" id="IPR031719">
    <property type="entry name" value="H2_M"/>
</dbReference>
<evidence type="ECO:0000256" key="3">
    <source>
        <dbReference type="ARBA" id="ARBA00016903"/>
    </source>
</evidence>
<feature type="compositionally biased region" description="Acidic residues" evidence="7">
    <location>
        <begin position="287"/>
        <end position="297"/>
    </location>
</feature>
<dbReference type="GO" id="GO:0010032">
    <property type="term" value="P:meiotic chromosome condensation"/>
    <property type="evidence" value="ECO:0007669"/>
    <property type="project" value="TreeGrafter"/>
</dbReference>
<dbReference type="Pfam" id="PF16869">
    <property type="entry name" value="CNDH2_M"/>
    <property type="match status" value="1"/>
</dbReference>
<sequence length="672" mass="75347">MTNHKEDPPSKFHTIQAGRDLEANWEVDLAKKLEEYLLKICSGEITGTQDDSATTSINFAEAALLLQGSVQVYSRKVEYLYNLVLHALEFLTQNRQDQSEGTTDQPEQSRSRAVPNEENEQFWGLDDIPVEARNCLDASTSKDASFYHFVKPPANLVVLEGDCLDTTGDEGELESYLLATTDLYRDFILLDPCDTIAVNNFLKGDETGKGQNSTYRGSTARKSFLSPTRRSGGPAAKSPCGENLEANLNKSPMANCSFGVPDPAAYDNFEDGNQGFDMDDRFSEPGNLEDSDDDEDDPWKPLNPHEPGRLKVKPFKKVKAFRKNGVNCSKQISITTLFPLARIHGPISPELTKIWEAQRDRFERHAESQSSSLYEELRHSLANVGHSTHDTFTATESGNDDYDGGSPDFEPPDEMPENMFMDEDLPFHNDKPENDGVNFDTNKTFEQEDPCSQASLEDLCRSHLDQLLANIAESEKQTELAARVSSWKQKIESNLEEQDSRPPFDIHAYGERIIEKLSVEADSENVLSFADVVSGQEKHDVARTFSALLQLVNNGDVDLDRSGAGESFCYSAANPFRVRLLSHDRRHKEVQFRLSKKRVKSPLRKTYKGQKDKVARQRSPTPNSHPRNGSSVLSPQTNGKFSSKLGKINGVRCTPEGKRRRRSQIVEPVDLR</sequence>
<keyword evidence="4" id="KW-0226">DNA condensation</keyword>
<evidence type="ECO:0000256" key="5">
    <source>
        <dbReference type="ARBA" id="ARBA00023242"/>
    </source>
</evidence>
<gene>
    <name evidence="11" type="ORF">Tsubulata_032303</name>
</gene>
<feature type="compositionally biased region" description="Polar residues" evidence="7">
    <location>
        <begin position="618"/>
        <end position="641"/>
    </location>
</feature>
<dbReference type="GO" id="GO:0051306">
    <property type="term" value="P:mitotic sister chromatid separation"/>
    <property type="evidence" value="ECO:0007669"/>
    <property type="project" value="TreeGrafter"/>
</dbReference>
<dbReference type="Proteomes" id="UP001141552">
    <property type="component" value="Unassembled WGS sequence"/>
</dbReference>
<evidence type="ECO:0000259" key="10">
    <source>
        <dbReference type="Pfam" id="PF16869"/>
    </source>
</evidence>
<comment type="subcellular location">
    <subcellularLocation>
        <location evidence="1">Nucleus</location>
    </subcellularLocation>
</comment>
<dbReference type="GO" id="GO:0003682">
    <property type="term" value="F:chromatin binding"/>
    <property type="evidence" value="ECO:0007669"/>
    <property type="project" value="TreeGrafter"/>
</dbReference>
<dbReference type="InterPro" id="IPR009378">
    <property type="entry name" value="H2_N"/>
</dbReference>
<accession>A0A9Q0FV53</accession>